<keyword evidence="5" id="KW-0407">Ion channel</keyword>
<feature type="transmembrane region" description="Helical" evidence="5">
    <location>
        <begin position="297"/>
        <end position="321"/>
    </location>
</feature>
<dbReference type="InterPro" id="IPR036734">
    <property type="entry name" value="Neur_chan_lig-bd_sf"/>
</dbReference>
<keyword evidence="4 5" id="KW-0472">Membrane</keyword>
<reference evidence="9" key="1">
    <citation type="submission" date="2018-11" db="EMBL/GenBank/DDBJ databases">
        <authorList>
            <person name="Alioto T."/>
            <person name="Alioto T."/>
        </authorList>
    </citation>
    <scope>NUCLEOTIDE SEQUENCE</scope>
</reference>
<proteinExistence type="inferred from homology"/>
<dbReference type="InterPro" id="IPR006201">
    <property type="entry name" value="Neur_channel"/>
</dbReference>
<feature type="transmembrane region" description="Helical" evidence="5">
    <location>
        <begin position="235"/>
        <end position="259"/>
    </location>
</feature>
<evidence type="ECO:0000256" key="2">
    <source>
        <dbReference type="ARBA" id="ARBA00022692"/>
    </source>
</evidence>
<dbReference type="Pfam" id="PF02932">
    <property type="entry name" value="Neur_chan_memb"/>
    <property type="match status" value="1"/>
</dbReference>
<dbReference type="CDD" id="cd18989">
    <property type="entry name" value="LGIC_ECD_cation"/>
    <property type="match status" value="1"/>
</dbReference>
<comment type="subcellular location">
    <subcellularLocation>
        <location evidence="1">Membrane</location>
        <topology evidence="1">Multi-pass membrane protein</topology>
    </subcellularLocation>
</comment>
<evidence type="ECO:0000313" key="9">
    <source>
        <dbReference type="EMBL" id="VDI69048.1"/>
    </source>
</evidence>
<dbReference type="SUPFAM" id="SSF63712">
    <property type="entry name" value="Nicotinic receptor ligand binding domain-like"/>
    <property type="match status" value="1"/>
</dbReference>
<keyword evidence="5" id="KW-0813">Transport</keyword>
<feature type="region of interest" description="Disordered" evidence="6">
    <location>
        <begin position="358"/>
        <end position="378"/>
    </location>
</feature>
<dbReference type="EMBL" id="UYJE01008981">
    <property type="protein sequence ID" value="VDI69048.1"/>
    <property type="molecule type" value="Genomic_DNA"/>
</dbReference>
<dbReference type="GO" id="GO:0016020">
    <property type="term" value="C:membrane"/>
    <property type="evidence" value="ECO:0007669"/>
    <property type="project" value="UniProtKB-SubCell"/>
</dbReference>
<evidence type="ECO:0000256" key="5">
    <source>
        <dbReference type="RuleBase" id="RU000687"/>
    </source>
</evidence>
<dbReference type="PROSITE" id="PS00236">
    <property type="entry name" value="NEUROTR_ION_CHANNEL"/>
    <property type="match status" value="1"/>
</dbReference>
<dbReference type="FunFam" id="2.70.170.10:FF:000028">
    <property type="entry name" value="AcetylCholine Receptor"/>
    <property type="match status" value="1"/>
</dbReference>
<evidence type="ECO:0000256" key="3">
    <source>
        <dbReference type="ARBA" id="ARBA00022989"/>
    </source>
</evidence>
<keyword evidence="5" id="KW-0732">Signal</keyword>
<evidence type="ECO:0000259" key="8">
    <source>
        <dbReference type="Pfam" id="PF02932"/>
    </source>
</evidence>
<feature type="signal peptide" evidence="5">
    <location>
        <begin position="1"/>
        <end position="22"/>
    </location>
</feature>
<dbReference type="SUPFAM" id="SSF90112">
    <property type="entry name" value="Neurotransmitter-gated ion-channel transmembrane pore"/>
    <property type="match status" value="1"/>
</dbReference>
<organism evidence="9 10">
    <name type="scientific">Mytilus galloprovincialis</name>
    <name type="common">Mediterranean mussel</name>
    <dbReference type="NCBI Taxonomy" id="29158"/>
    <lineage>
        <taxon>Eukaryota</taxon>
        <taxon>Metazoa</taxon>
        <taxon>Spiralia</taxon>
        <taxon>Lophotrochozoa</taxon>
        <taxon>Mollusca</taxon>
        <taxon>Bivalvia</taxon>
        <taxon>Autobranchia</taxon>
        <taxon>Pteriomorphia</taxon>
        <taxon>Mytilida</taxon>
        <taxon>Mytiloidea</taxon>
        <taxon>Mytilidae</taxon>
        <taxon>Mytilinae</taxon>
        <taxon>Mytilus</taxon>
    </lineage>
</organism>
<sequence length="456" mass="51595">MDFFTELLVLIVLLCITGLIHGQNLSDVYQLRNDILSSYDKDVVPATDQSQPLTIETRFYLVNIALFEEISETISIIAAIELKWKDGGISWQPVNYGNKRRLKLKQGNIWTPPIMLLNSIDELRPFEGDYEFMATLQWNGTVAWGPGGVLNAKCTVDISKFPFDTQTCVLRFGTWGLGTEDVILVTSPYGEPLDLSFYTPNANWKLESYRANTVADFNIGYNVLLVELTIKREPLYFTLLVVCPTLLFGLLNPLVYLLPVESGERIGLSITILLSYAIFLTLVSAEIPASSNPMCVLLIMMVVIIIVSGLIVTSVIVISALHHRDNSREMNAVWIFIGTRLLWIHKSKIKPLQTDKNTSRALPNIQPKPKSNITPPDIRPLYEEKENNRPKESWTDMADRLFTKETTEMKTKSAEKQLRDTVSWQDVVEGMDVLCMIVSYVTMILVIFIFFVIIAS</sequence>
<dbReference type="InterPro" id="IPR006029">
    <property type="entry name" value="Neurotrans-gated_channel_TM"/>
</dbReference>
<feature type="domain" description="Neurotransmitter-gated ion-channel ligand-binding" evidence="7">
    <location>
        <begin position="30"/>
        <end position="234"/>
    </location>
</feature>
<feature type="transmembrane region" description="Helical" evidence="5">
    <location>
        <begin position="266"/>
        <end position="285"/>
    </location>
</feature>
<feature type="transmembrane region" description="Helical" evidence="5">
    <location>
        <begin position="433"/>
        <end position="455"/>
    </location>
</feature>
<protein>
    <submittedName>
        <fullName evidence="9">Uncharacterized protein</fullName>
    </submittedName>
</protein>
<evidence type="ECO:0000313" key="10">
    <source>
        <dbReference type="Proteomes" id="UP000596742"/>
    </source>
</evidence>
<name>A0A8B6GTL3_MYTGA</name>
<dbReference type="InterPro" id="IPR006202">
    <property type="entry name" value="Neur_chan_lig-bd"/>
</dbReference>
<comment type="caution">
    <text evidence="9">The sequence shown here is derived from an EMBL/GenBank/DDBJ whole genome shotgun (WGS) entry which is preliminary data.</text>
</comment>
<dbReference type="GO" id="GO:0004888">
    <property type="term" value="F:transmembrane signaling receptor activity"/>
    <property type="evidence" value="ECO:0007669"/>
    <property type="project" value="InterPro"/>
</dbReference>
<evidence type="ECO:0000256" key="1">
    <source>
        <dbReference type="ARBA" id="ARBA00004141"/>
    </source>
</evidence>
<feature type="chain" id="PRO_5033095328" evidence="5">
    <location>
        <begin position="23"/>
        <end position="456"/>
    </location>
</feature>
<feature type="domain" description="Neurotransmitter-gated ion-channel transmembrane" evidence="8">
    <location>
        <begin position="242"/>
        <end position="446"/>
    </location>
</feature>
<keyword evidence="3 5" id="KW-1133">Transmembrane helix</keyword>
<keyword evidence="2 5" id="KW-0812">Transmembrane</keyword>
<gene>
    <name evidence="9" type="ORF">MGAL_10B001796</name>
</gene>
<evidence type="ECO:0000256" key="4">
    <source>
        <dbReference type="ARBA" id="ARBA00023136"/>
    </source>
</evidence>
<comment type="similarity">
    <text evidence="5">Belongs to the ligand-gated ion channel (TC 1.A.9) family.</text>
</comment>
<evidence type="ECO:0000256" key="6">
    <source>
        <dbReference type="SAM" id="MobiDB-lite"/>
    </source>
</evidence>
<dbReference type="InterPro" id="IPR018000">
    <property type="entry name" value="Neurotransmitter_ion_chnl_CS"/>
</dbReference>
<dbReference type="GO" id="GO:0005230">
    <property type="term" value="F:extracellular ligand-gated monoatomic ion channel activity"/>
    <property type="evidence" value="ECO:0007669"/>
    <property type="project" value="InterPro"/>
</dbReference>
<evidence type="ECO:0000259" key="7">
    <source>
        <dbReference type="Pfam" id="PF02931"/>
    </source>
</evidence>
<keyword evidence="10" id="KW-1185">Reference proteome</keyword>
<accession>A0A8B6GTL3</accession>
<dbReference type="PANTHER" id="PTHR18945">
    <property type="entry name" value="NEUROTRANSMITTER GATED ION CHANNEL"/>
    <property type="match status" value="1"/>
</dbReference>
<dbReference type="PRINTS" id="PR00252">
    <property type="entry name" value="NRIONCHANNEL"/>
</dbReference>
<dbReference type="Gene3D" id="2.70.170.10">
    <property type="entry name" value="Neurotransmitter-gated ion-channel ligand-binding domain"/>
    <property type="match status" value="1"/>
</dbReference>
<dbReference type="Pfam" id="PF02931">
    <property type="entry name" value="Neur_chan_LBD"/>
    <property type="match status" value="1"/>
</dbReference>
<dbReference type="AlphaFoldDB" id="A0A8B6GTL3"/>
<dbReference type="InterPro" id="IPR036719">
    <property type="entry name" value="Neuro-gated_channel_TM_sf"/>
</dbReference>
<dbReference type="InterPro" id="IPR038050">
    <property type="entry name" value="Neuro_actylchol_rec"/>
</dbReference>
<dbReference type="Gene3D" id="1.20.58.390">
    <property type="entry name" value="Neurotransmitter-gated ion-channel transmembrane domain"/>
    <property type="match status" value="1"/>
</dbReference>
<keyword evidence="5" id="KW-0406">Ion transport</keyword>
<dbReference type="Proteomes" id="UP000596742">
    <property type="component" value="Unassembled WGS sequence"/>
</dbReference>
<dbReference type="CDD" id="cd19051">
    <property type="entry name" value="LGIC_TM_cation"/>
    <property type="match status" value="1"/>
</dbReference>
<dbReference type="OrthoDB" id="6142423at2759"/>